<name>A0A382BYU0_9ZZZZ</name>
<evidence type="ECO:0000256" key="1">
    <source>
        <dbReference type="ARBA" id="ARBA00005564"/>
    </source>
</evidence>
<dbReference type="GO" id="GO:0017057">
    <property type="term" value="F:6-phosphogluconolactonase activity"/>
    <property type="evidence" value="ECO:0007669"/>
    <property type="project" value="TreeGrafter"/>
</dbReference>
<feature type="non-terminal residue" evidence="2">
    <location>
        <position position="343"/>
    </location>
</feature>
<dbReference type="Pfam" id="PF10282">
    <property type="entry name" value="Lactonase"/>
    <property type="match status" value="1"/>
</dbReference>
<dbReference type="AlphaFoldDB" id="A0A382BYU0"/>
<reference evidence="2" key="1">
    <citation type="submission" date="2018-05" db="EMBL/GenBank/DDBJ databases">
        <authorList>
            <person name="Lanie J.A."/>
            <person name="Ng W.-L."/>
            <person name="Kazmierczak K.M."/>
            <person name="Andrzejewski T.M."/>
            <person name="Davidsen T.M."/>
            <person name="Wayne K.J."/>
            <person name="Tettelin H."/>
            <person name="Glass J.I."/>
            <person name="Rusch D."/>
            <person name="Podicherti R."/>
            <person name="Tsui H.-C.T."/>
            <person name="Winkler M.E."/>
        </authorList>
    </citation>
    <scope>NUCLEOTIDE SEQUENCE</scope>
</reference>
<dbReference type="InterPro" id="IPR015943">
    <property type="entry name" value="WD40/YVTN_repeat-like_dom_sf"/>
</dbReference>
<organism evidence="2">
    <name type="scientific">marine metagenome</name>
    <dbReference type="NCBI Taxonomy" id="408172"/>
    <lineage>
        <taxon>unclassified sequences</taxon>
        <taxon>metagenomes</taxon>
        <taxon>ecological metagenomes</taxon>
    </lineage>
</organism>
<sequence>MAIFMYVSLQDDDKLSIFGMDDTTGKLTHQDEVPALGGPSASTISPDRKVFYVGHRSGKEISSFQINPNTGGLTLIGRIPVPDSPTFLSTDRNGRFLLSAYYQGAHVAVHQIKDDGGLGDRPIEWLETAPAAHCIQTDRSNKFVFVPHIARLNDSVMNPPGDILGPNAIFQFKFDENTGHLTPNSPLKLEQGEFLGPRHFTFHPNLDVVYFTDEQGCSVTAYNLDTSTGTLSPFQTTTTLPEGFEGRNTCSQIQITPSGKFLYAPNRGHNSIAGFSVDATSGRLTAAGRVPTESVPSAFSLDTEGRFLFAAGSETGRLASYQINGHTGELTALETYAAGKRPM</sequence>
<dbReference type="InterPro" id="IPR050282">
    <property type="entry name" value="Cycloisomerase_2"/>
</dbReference>
<dbReference type="SUPFAM" id="SSF75011">
    <property type="entry name" value="3-carboxy-cis,cis-mucoante lactonizing enzyme"/>
    <property type="match status" value="1"/>
</dbReference>
<dbReference type="PANTHER" id="PTHR30344">
    <property type="entry name" value="6-PHOSPHOGLUCONOLACTONASE-RELATED"/>
    <property type="match status" value="1"/>
</dbReference>
<evidence type="ECO:0008006" key="3">
    <source>
        <dbReference type="Google" id="ProtNLM"/>
    </source>
</evidence>
<gene>
    <name evidence="2" type="ORF">METZ01_LOCUS171812</name>
</gene>
<comment type="similarity">
    <text evidence="1">Belongs to the cycloisomerase 2 family.</text>
</comment>
<dbReference type="EMBL" id="UINC01032003">
    <property type="protein sequence ID" value="SVB18958.1"/>
    <property type="molecule type" value="Genomic_DNA"/>
</dbReference>
<accession>A0A382BYU0</accession>
<dbReference type="InterPro" id="IPR019405">
    <property type="entry name" value="Lactonase_7-beta_prop"/>
</dbReference>
<dbReference type="PANTHER" id="PTHR30344:SF1">
    <property type="entry name" value="6-PHOSPHOGLUCONOLACTONASE"/>
    <property type="match status" value="1"/>
</dbReference>
<evidence type="ECO:0000313" key="2">
    <source>
        <dbReference type="EMBL" id="SVB18958.1"/>
    </source>
</evidence>
<dbReference type="Gene3D" id="2.130.10.10">
    <property type="entry name" value="YVTN repeat-like/Quinoprotein amine dehydrogenase"/>
    <property type="match status" value="1"/>
</dbReference>
<dbReference type="GO" id="GO:0005829">
    <property type="term" value="C:cytosol"/>
    <property type="evidence" value="ECO:0007669"/>
    <property type="project" value="TreeGrafter"/>
</dbReference>
<proteinExistence type="inferred from homology"/>
<protein>
    <recommendedName>
        <fullName evidence="3">6-phosphogluconolactonase</fullName>
    </recommendedName>
</protein>